<gene>
    <name evidence="3" type="ORF">GA0074692_2702</name>
</gene>
<dbReference type="Pfam" id="PF15644">
    <property type="entry name" value="Gln_amidase"/>
    <property type="match status" value="1"/>
</dbReference>
<dbReference type="STRING" id="145854.GA0074692_2702"/>
<dbReference type="Proteomes" id="UP000198959">
    <property type="component" value="Unassembled WGS sequence"/>
</dbReference>
<feature type="compositionally biased region" description="Basic and acidic residues" evidence="1">
    <location>
        <begin position="358"/>
        <end position="380"/>
    </location>
</feature>
<name>A0A1C6SIR9_9ACTN</name>
<evidence type="ECO:0000256" key="1">
    <source>
        <dbReference type="SAM" id="MobiDB-lite"/>
    </source>
</evidence>
<accession>A0A1C6SIR9</accession>
<reference evidence="4" key="1">
    <citation type="submission" date="2016-06" db="EMBL/GenBank/DDBJ databases">
        <authorList>
            <person name="Varghese N."/>
            <person name="Submissions Spin"/>
        </authorList>
    </citation>
    <scope>NUCLEOTIDE SEQUENCE [LARGE SCALE GENOMIC DNA]</scope>
    <source>
        <strain evidence="4">DSM 43817</strain>
    </source>
</reference>
<keyword evidence="4" id="KW-1185">Reference proteome</keyword>
<evidence type="ECO:0000313" key="4">
    <source>
        <dbReference type="Proteomes" id="UP000198959"/>
    </source>
</evidence>
<feature type="compositionally biased region" description="Low complexity" evidence="1">
    <location>
        <begin position="1207"/>
        <end position="1226"/>
    </location>
</feature>
<feature type="region of interest" description="Disordered" evidence="1">
    <location>
        <begin position="2172"/>
        <end position="2275"/>
    </location>
</feature>
<dbReference type="EMBL" id="FMHW01000002">
    <property type="protein sequence ID" value="SCL29308.1"/>
    <property type="molecule type" value="Genomic_DNA"/>
</dbReference>
<protein>
    <submittedName>
        <fullName evidence="3">Papain fold toxin 1, glutamine deamidase</fullName>
    </submittedName>
</protein>
<feature type="compositionally biased region" description="Low complexity" evidence="1">
    <location>
        <begin position="2215"/>
        <end position="2227"/>
    </location>
</feature>
<sequence length="2275" mass="245268">MDHQPPQNWPDTLQALTEMPTAAGRDVATLRDALDIIERQRYHGVADLLDGLTPDDAGRVAAEVTASGATATDLAHAWEDVSTPADLIRALPAPADTWAGTADTPLPRAHVVHHPTPPASATLDEWLAIGNWDDSRAFLDGHRADLLSDRAHSALQIRRAGLPHDVDLAARDALLTLARYGHLDDGYRYLLGPTPPAPTAAGTPAPLPGMPTGRQELLTNLLARPDVADPAAVSALGYLAATLDGPVDAVDAAILHLTADALAGLNIADAAVTTLVQDARQTLSAPQRHQWAETIRHLADNATGTRGPALRHLADRLFTTAPDPDPVPDASDASDAEVARVRQVTRERLQQATQELQRTVDDLDQARRDERDAQGAREAAEASLDAARTALTRAEGERARLEENIDHLDRAMPELEAEVTRRERLESAARQTVDDPATSQDESRLAAAQAELDQARRELDVARTALEKATGDLRDAGQDLDRVRAELPDLRRQVETASEEFRARDVSAQAHANTVRMLDEARTAREDARDAAQQQVDAMALPVPAVPRGTPVVNVDTALAEIARSGHGRSVGQELEHTVRARHDGTVPARVVLSTDPTRQADNAATAPADETPVHELDRVQLARDLAASLTVPVELRVDGGTRAEPPYLAYPGGEVVRLDITGRPESLDDAVRRLPQRVQDDLAAHRGRSDVYSRLEILHEAEIESRQDFATAVTALVENLNRHQGYLAHRWVTQAVPPVDTAGLRALADGLDTTAWPEPTSTPPAGPVETGRPDAVAAAWLAYIPQYRADMLADMLDAVPGLGFTVSRPTRELPADQRPGARVLAVAGSTAAAGVVLPTTQLHWYEPARNQIHTGSMRMLGTWANDRAGEEAGPEGIWYIVLTPNGTDRPRDPSALAHHVDVAARTTSTSTPPVEPDPSADVAGAVRGDVSLPGGAAAFEWGAAGGGAVWGGGSSSGWAAGVEPSVERVDGGWRVSYRSSGSLPPWGEMTHVFSDRFTWQGPEPLRLVPTPGEVRPFRVEDAGEEAGERVFVDYWAHRESGAVAFRLRLAPDADVDRASIVGTLRAVEQWVVETNRAVGSGGGPRVEVVFDPVVSPEARAEVRTKVRLSRAGIGLRESHDVWVSADGSAGRIDQLHWLAGLAPGRYGHELKHFVGVPHTGSPRDFLRRTRPVGEDHLHEPGFTGWEIDQILAVAESFVASTVAPRSVGPSGSESPGSNSEASESPADSLPGRAAAMEWHPPADSEADGQPSGPAEGDPFGFDPELALWDDPLEGLDLRTPAAGSGWSLSGGQMPDWEKEVAATIRSLKLAGVAAETAFGKWAREVFDFDRASLDRRPNYVFNESVLNTYRDELGRRGVTTQTGLSGWLARQLAEELALGGSSRFRELLPYPDPENMSEQQRDALHRIWLDKIANARSAGYEVAHVALHVLAQGLDQPMRVHHPFGNPYDDIGPPSDGGAIPQPVVWWKGGYIILKPRDPTDADIVARIASGYRGRSIYDPEQQQRDSLFNEALRLLKAEIAAAEEKFSGRHRSLLRYKLDRDLAAIGKRPFSPRRQAEELDVYRRYLTGLSSGGGTWEGGYRWELEDPFTLRVAAFVRAGRYSGLSIRLGGNQVQLTHLDHMVLPGDMVDIDFGSVDGTGVGIVKMPYLANGAEKFAYRKIDREFTDSELVELRDRTARARVDGQAWQLDEPPVSALYHIVTPLDHRTGQLSRSFGKGSEGEKLRRARIPALKVAADGSPFVIPDNLEEVIVRLGYGLDGQPIAVVVMPAGKSGTGQDLYLQLVNPAPTVDDIEFFRKRALWERGNWWALSRVRSFEDTIDWKRRVPGPLGFTLGGRNSGRTLDGREVNIDPGTPITLEVGERLRPTGKDGKTVEDVVVVVKAPLVPRREGEPESEPEYAFRLFSKDATDYDALIKQLEDRQRMVDRRKKEAEWAAGRGPKRPRIDDGSSLPVGADAGSSETMMAGDVGGVTRELPGQATVPHQQPPPPDMAGVSVRGDVLLPSQLSPAEVSVWFDWLGSVNPGRGEGFDTNCVLTAIGTDMSLAGGVGWQVPPDVPSPVAWLQRYAEGRPLVEVADYDAVVEVMAAAEPGARGVLVMTGEGDRISHTVNVVRTDDGRVVFLDGQRGGLARGPVKPGRLRFVATTDGVGVPRPPAGVADAATVTVAEHADLAGMDEAARPPSGSRVPDDGGRTPSPDELPDTLGAEGEPALQHSSGQISSPESSSSEDLPRRARRSTSSGPRKTGTRSSSACPATTSCGTTANCEMPTRTSRNR</sequence>
<feature type="region of interest" description="Disordered" evidence="1">
    <location>
        <begin position="1204"/>
        <end position="1266"/>
    </location>
</feature>
<feature type="domain" description="Tox-PL" evidence="2">
    <location>
        <begin position="2072"/>
        <end position="2128"/>
    </location>
</feature>
<feature type="region of interest" description="Disordered" evidence="1">
    <location>
        <begin position="353"/>
        <end position="385"/>
    </location>
</feature>
<organism evidence="3 4">
    <name type="scientific">Micromonospora pallida</name>
    <dbReference type="NCBI Taxonomy" id="145854"/>
    <lineage>
        <taxon>Bacteria</taxon>
        <taxon>Bacillati</taxon>
        <taxon>Actinomycetota</taxon>
        <taxon>Actinomycetes</taxon>
        <taxon>Micromonosporales</taxon>
        <taxon>Micromonosporaceae</taxon>
        <taxon>Micromonospora</taxon>
    </lineage>
</organism>
<feature type="region of interest" description="Disordered" evidence="1">
    <location>
        <begin position="1931"/>
        <end position="1963"/>
    </location>
</feature>
<proteinExistence type="predicted"/>
<feature type="compositionally biased region" description="Polar residues" evidence="1">
    <location>
        <begin position="2237"/>
        <end position="2264"/>
    </location>
</feature>
<evidence type="ECO:0000259" key="2">
    <source>
        <dbReference type="Pfam" id="PF15644"/>
    </source>
</evidence>
<dbReference type="InterPro" id="IPR028908">
    <property type="entry name" value="Tox-PL_dom"/>
</dbReference>
<evidence type="ECO:0000313" key="3">
    <source>
        <dbReference type="EMBL" id="SCL29308.1"/>
    </source>
</evidence>